<dbReference type="InterPro" id="IPR020109">
    <property type="entry name" value="Holin_r1t"/>
</dbReference>
<evidence type="ECO:0000313" key="1">
    <source>
        <dbReference type="EMBL" id="DAE03968.1"/>
    </source>
</evidence>
<organism evidence="1">
    <name type="scientific">Siphoviridae sp. ctuka10</name>
    <dbReference type="NCBI Taxonomy" id="2825716"/>
    <lineage>
        <taxon>Viruses</taxon>
        <taxon>Duplodnaviria</taxon>
        <taxon>Heunggongvirae</taxon>
        <taxon>Uroviricota</taxon>
        <taxon>Caudoviricetes</taxon>
    </lineage>
</organism>
<dbReference type="Pfam" id="PF16945">
    <property type="entry name" value="Phage_r1t_holin"/>
    <property type="match status" value="1"/>
</dbReference>
<protein>
    <submittedName>
        <fullName evidence="1">Holin</fullName>
    </submittedName>
</protein>
<dbReference type="EMBL" id="BK015380">
    <property type="protein sequence ID" value="DAE03968.1"/>
    <property type="molecule type" value="Genomic_DNA"/>
</dbReference>
<name>A0A8S5PBB0_9CAUD</name>
<accession>A0A8S5PBB0</accession>
<sequence>MEGAHVKYATSTFWEGLAERAISTFSQSLVGAFGVGTSIFGLDWKGALGIAGAATIASVLKSFSLPEETDRAVAASELDSYTPRHASGLTGPLAG</sequence>
<reference evidence="1" key="1">
    <citation type="journal article" date="2021" name="Proc. Natl. Acad. Sci. U.S.A.">
        <title>A Catalog of Tens of Thousands of Viruses from Human Metagenomes Reveals Hidden Associations with Chronic Diseases.</title>
        <authorList>
            <person name="Tisza M.J."/>
            <person name="Buck C.B."/>
        </authorList>
    </citation>
    <scope>NUCLEOTIDE SEQUENCE</scope>
    <source>
        <strain evidence="1">Ctuka10</strain>
    </source>
</reference>
<proteinExistence type="predicted"/>